<dbReference type="InterPro" id="IPR018672">
    <property type="entry name" value="DUF2140"/>
</dbReference>
<dbReference type="RefSeq" id="WP_018165600.1">
    <property type="nucleotide sequence ID" value="NZ_FMXP01000011.1"/>
</dbReference>
<accession>A0A1G6BE71</accession>
<dbReference type="EMBL" id="FMXP01000011">
    <property type="protein sequence ID" value="SDB18942.1"/>
    <property type="molecule type" value="Genomic_DNA"/>
</dbReference>
<name>A0A1G6BE71_9STRE</name>
<protein>
    <submittedName>
        <fullName evidence="2">Uncharacterized protein YpmS</fullName>
    </submittedName>
</protein>
<gene>
    <name evidence="2" type="ORF">SAMN02910293_00968</name>
</gene>
<sequence length="201" mass="22831">MKQKTSGKKINGWKWLCLLIIALNIAFVGVITSRLVQVREPETKKIVETTKKSVKIGTFTTTKEQLNDTVVTYLKPYQKKGMTYKLYAASTQILFEGTYTLLGYEIPLYVYFQPNRLENGAVQLEVTSFSVGTLPLPEEQVLKYIKSSYNLPEIIQVEPKESAITINVQELDNSEGVYLEATSLNLVNDNISFDIYKKTNK</sequence>
<evidence type="ECO:0000313" key="2">
    <source>
        <dbReference type="EMBL" id="SDB18942.1"/>
    </source>
</evidence>
<dbReference type="eggNOG" id="COG4698">
    <property type="taxonomic scope" value="Bacteria"/>
</dbReference>
<proteinExistence type="predicted"/>
<keyword evidence="1" id="KW-0472">Membrane</keyword>
<dbReference type="STRING" id="439219.SAMN02910293_00968"/>
<organism evidence="2 3">
    <name type="scientific">Streptococcus henryi</name>
    <dbReference type="NCBI Taxonomy" id="439219"/>
    <lineage>
        <taxon>Bacteria</taxon>
        <taxon>Bacillati</taxon>
        <taxon>Bacillota</taxon>
        <taxon>Bacilli</taxon>
        <taxon>Lactobacillales</taxon>
        <taxon>Streptococcaceae</taxon>
        <taxon>Streptococcus</taxon>
    </lineage>
</organism>
<dbReference type="AlphaFoldDB" id="A0A1G6BE71"/>
<keyword evidence="3" id="KW-1185">Reference proteome</keyword>
<dbReference type="Proteomes" id="UP000182508">
    <property type="component" value="Unassembled WGS sequence"/>
</dbReference>
<feature type="transmembrane region" description="Helical" evidence="1">
    <location>
        <begin position="12"/>
        <end position="31"/>
    </location>
</feature>
<reference evidence="2 3" key="1">
    <citation type="submission" date="2016-10" db="EMBL/GenBank/DDBJ databases">
        <authorList>
            <person name="de Groot N.N."/>
        </authorList>
    </citation>
    <scope>NUCLEOTIDE SEQUENCE [LARGE SCALE GENOMIC DNA]</scope>
    <source>
        <strain evidence="2 3">A-4</strain>
    </source>
</reference>
<keyword evidence="1" id="KW-0812">Transmembrane</keyword>
<keyword evidence="1" id="KW-1133">Transmembrane helix</keyword>
<evidence type="ECO:0000256" key="1">
    <source>
        <dbReference type="SAM" id="Phobius"/>
    </source>
</evidence>
<dbReference type="Pfam" id="PF09911">
    <property type="entry name" value="DUF2140"/>
    <property type="match status" value="1"/>
</dbReference>
<evidence type="ECO:0000313" key="3">
    <source>
        <dbReference type="Proteomes" id="UP000182508"/>
    </source>
</evidence>